<protein>
    <recommendedName>
        <fullName evidence="3">ATP-grasp domain-containing protein</fullName>
    </recommendedName>
</protein>
<proteinExistence type="predicted"/>
<dbReference type="GO" id="GO:0005737">
    <property type="term" value="C:cytoplasm"/>
    <property type="evidence" value="ECO:0007669"/>
    <property type="project" value="TreeGrafter"/>
</dbReference>
<reference evidence="1" key="1">
    <citation type="submission" date="2021-06" db="EMBL/GenBank/DDBJ databases">
        <title>Bradyrhizobium sp. S2-20-1 Genome sequencing.</title>
        <authorList>
            <person name="Jin L."/>
        </authorList>
    </citation>
    <scope>NUCLEOTIDE SEQUENCE</scope>
    <source>
        <strain evidence="1">S2-20-1</strain>
    </source>
</reference>
<dbReference type="Gene3D" id="3.30.1490.20">
    <property type="entry name" value="ATP-grasp fold, A domain"/>
    <property type="match status" value="1"/>
</dbReference>
<sequence length="335" mass="36265">MRDLRDFRAGKPGFYPDQTLYAAYACAEFGLAFADLDGGTGLVFSVSSSTGRVHFGAGRCSYYPQNNATASTLASDKYFTSRILEQAGVATLGGEYFFLWDRHRAHRPAGHEREDALAHFRKLGGSAFVKPLTGSRGDFAQAVHDEASLVRYLGEVAPYYDAILMQPVVAGTEYRVFLLDDEVLFAARKYPPSLLGDGVSRIRDLLTAHNDGLRSRGLSPVALTSDRGTALDAVLAKDERWDIPGRMNLSAGGTMRIEPLPSGPALTLAKKAVSALGLRVAAVDLFTDIGGDPGAMRVIEVNSNPSIRLLEQSERGDLILKIWHHTFSAMGLLGV</sequence>
<dbReference type="GO" id="GO:0018169">
    <property type="term" value="F:ribosomal S6-glutamic acid ligase activity"/>
    <property type="evidence" value="ECO:0007669"/>
    <property type="project" value="TreeGrafter"/>
</dbReference>
<dbReference type="Gene3D" id="3.30.470.20">
    <property type="entry name" value="ATP-grasp fold, B domain"/>
    <property type="match status" value="2"/>
</dbReference>
<accession>A0A975NDS2</accession>
<evidence type="ECO:0008006" key="3">
    <source>
        <dbReference type="Google" id="ProtNLM"/>
    </source>
</evidence>
<dbReference type="GO" id="GO:0009432">
    <property type="term" value="P:SOS response"/>
    <property type="evidence" value="ECO:0007669"/>
    <property type="project" value="TreeGrafter"/>
</dbReference>
<organism evidence="1 2">
    <name type="scientific">Bradyrhizobium sediminis</name>
    <dbReference type="NCBI Taxonomy" id="2840469"/>
    <lineage>
        <taxon>Bacteria</taxon>
        <taxon>Pseudomonadati</taxon>
        <taxon>Pseudomonadota</taxon>
        <taxon>Alphaproteobacteria</taxon>
        <taxon>Hyphomicrobiales</taxon>
        <taxon>Nitrobacteraceae</taxon>
        <taxon>Bradyrhizobium</taxon>
    </lineage>
</organism>
<dbReference type="AlphaFoldDB" id="A0A975NDS2"/>
<dbReference type="EMBL" id="CP076134">
    <property type="protein sequence ID" value="QWG12965.1"/>
    <property type="molecule type" value="Genomic_DNA"/>
</dbReference>
<dbReference type="Proteomes" id="UP000680839">
    <property type="component" value="Chromosome"/>
</dbReference>
<dbReference type="GO" id="GO:0005524">
    <property type="term" value="F:ATP binding"/>
    <property type="evidence" value="ECO:0007669"/>
    <property type="project" value="InterPro"/>
</dbReference>
<dbReference type="SUPFAM" id="SSF56059">
    <property type="entry name" value="Glutathione synthetase ATP-binding domain-like"/>
    <property type="match status" value="1"/>
</dbReference>
<name>A0A975NDS2_9BRAD</name>
<dbReference type="PANTHER" id="PTHR21621:SF0">
    <property type="entry name" value="BETA-CITRYLGLUTAMATE SYNTHASE B-RELATED"/>
    <property type="match status" value="1"/>
</dbReference>
<gene>
    <name evidence="1" type="ORF">KMZ29_25345</name>
</gene>
<evidence type="ECO:0000313" key="2">
    <source>
        <dbReference type="Proteomes" id="UP000680839"/>
    </source>
</evidence>
<dbReference type="RefSeq" id="WP_215621729.1">
    <property type="nucleotide sequence ID" value="NZ_CP076134.1"/>
</dbReference>
<evidence type="ECO:0000313" key="1">
    <source>
        <dbReference type="EMBL" id="QWG12965.1"/>
    </source>
</evidence>
<dbReference type="PANTHER" id="PTHR21621">
    <property type="entry name" value="RIBOSOMAL PROTEIN S6 MODIFICATION PROTEIN"/>
    <property type="match status" value="1"/>
</dbReference>
<dbReference type="InterPro" id="IPR013815">
    <property type="entry name" value="ATP_grasp_subdomain_1"/>
</dbReference>